<evidence type="ECO:0000313" key="2">
    <source>
        <dbReference type="Proteomes" id="UP000237846"/>
    </source>
</evidence>
<accession>A0A2T0QCP4</accession>
<sequence>MDERCLLEGHRQTLVSSHYTSQGIVRYLRCACGRWQVELAGHPLPGTERPAPAAHG</sequence>
<dbReference type="EMBL" id="PVZC01000001">
    <property type="protein sequence ID" value="PRY01675.1"/>
    <property type="molecule type" value="Genomic_DNA"/>
</dbReference>
<dbReference type="Proteomes" id="UP000237846">
    <property type="component" value="Unassembled WGS sequence"/>
</dbReference>
<protein>
    <submittedName>
        <fullName evidence="1">Uncharacterized protein</fullName>
    </submittedName>
</protein>
<name>A0A2T0QCP4_9ACTN</name>
<organism evidence="1 2">
    <name type="scientific">Allonocardiopsis opalescens</name>
    <dbReference type="NCBI Taxonomy" id="1144618"/>
    <lineage>
        <taxon>Bacteria</taxon>
        <taxon>Bacillati</taxon>
        <taxon>Actinomycetota</taxon>
        <taxon>Actinomycetes</taxon>
        <taxon>Streptosporangiales</taxon>
        <taxon>Allonocardiopsis</taxon>
    </lineage>
</organism>
<keyword evidence="2" id="KW-1185">Reference proteome</keyword>
<dbReference type="RefSeq" id="WP_211302652.1">
    <property type="nucleotide sequence ID" value="NZ_PVZC01000001.1"/>
</dbReference>
<reference evidence="1 2" key="1">
    <citation type="submission" date="2018-03" db="EMBL/GenBank/DDBJ databases">
        <title>Genomic Encyclopedia of Archaeal and Bacterial Type Strains, Phase II (KMG-II): from individual species to whole genera.</title>
        <authorList>
            <person name="Goeker M."/>
        </authorList>
    </citation>
    <scope>NUCLEOTIDE SEQUENCE [LARGE SCALE GENOMIC DNA]</scope>
    <source>
        <strain evidence="1 2">DSM 45601</strain>
    </source>
</reference>
<comment type="caution">
    <text evidence="1">The sequence shown here is derived from an EMBL/GenBank/DDBJ whole genome shotgun (WGS) entry which is preliminary data.</text>
</comment>
<dbReference type="AlphaFoldDB" id="A0A2T0QCP4"/>
<evidence type="ECO:0000313" key="1">
    <source>
        <dbReference type="EMBL" id="PRY01675.1"/>
    </source>
</evidence>
<proteinExistence type="predicted"/>
<gene>
    <name evidence="1" type="ORF">CLV72_101259</name>
</gene>